<dbReference type="RefSeq" id="WP_192394294.1">
    <property type="nucleotide sequence ID" value="NZ_CAJHIU010000002.1"/>
</dbReference>
<keyword evidence="1" id="KW-0812">Transmembrane</keyword>
<evidence type="ECO:0000256" key="1">
    <source>
        <dbReference type="SAM" id="Phobius"/>
    </source>
</evidence>
<feature type="transmembrane region" description="Helical" evidence="1">
    <location>
        <begin position="175"/>
        <end position="194"/>
    </location>
</feature>
<evidence type="ECO:0000313" key="3">
    <source>
        <dbReference type="EMBL" id="MBD9361480.1"/>
    </source>
</evidence>
<keyword evidence="1" id="KW-0472">Membrane</keyword>
<organism evidence="3 4">
    <name type="scientific">Methylomonas fluvii</name>
    <dbReference type="NCBI Taxonomy" id="1854564"/>
    <lineage>
        <taxon>Bacteria</taxon>
        <taxon>Pseudomonadati</taxon>
        <taxon>Pseudomonadota</taxon>
        <taxon>Gammaproteobacteria</taxon>
        <taxon>Methylococcales</taxon>
        <taxon>Methylococcaceae</taxon>
        <taxon>Methylomonas</taxon>
    </lineage>
</organism>
<protein>
    <recommendedName>
        <fullName evidence="5">VPLPA-CTERM sorting domain-containing protein</fullName>
    </recommendedName>
</protein>
<dbReference type="Proteomes" id="UP000641152">
    <property type="component" value="Unassembled WGS sequence"/>
</dbReference>
<feature type="signal peptide" evidence="2">
    <location>
        <begin position="1"/>
        <end position="19"/>
    </location>
</feature>
<sequence length="202" mass="21325">MIKQSVLAMALLSAICAQAEAVTLNADGAWHAFDVDNSVSNSGGLDWIDLNNDALSFDFSLTQTAILQVVDGGYAGDQFLVISNGIPFNNKTPYGSSSSDIWVRNMSMPTNSYPNNLGTNFDAAFNDFSYSRGIFKLDPGTYSITGLLVQSALDNDGTPLNATVGAIRLQTFTAVPLPAAAGLYAAGAGLLGLVSRRRQSTK</sequence>
<evidence type="ECO:0008006" key="5">
    <source>
        <dbReference type="Google" id="ProtNLM"/>
    </source>
</evidence>
<evidence type="ECO:0000256" key="2">
    <source>
        <dbReference type="SAM" id="SignalP"/>
    </source>
</evidence>
<keyword evidence="2" id="KW-0732">Signal</keyword>
<proteinExistence type="predicted"/>
<name>A0ABR9DEV0_9GAMM</name>
<accession>A0ABR9DEV0</accession>
<keyword evidence="4" id="KW-1185">Reference proteome</keyword>
<gene>
    <name evidence="3" type="ORF">EBB_13270</name>
</gene>
<feature type="chain" id="PRO_5047485262" description="VPLPA-CTERM sorting domain-containing protein" evidence="2">
    <location>
        <begin position="20"/>
        <end position="202"/>
    </location>
</feature>
<keyword evidence="1" id="KW-1133">Transmembrane helix</keyword>
<dbReference type="EMBL" id="JACXST010000002">
    <property type="protein sequence ID" value="MBD9361480.1"/>
    <property type="molecule type" value="Genomic_DNA"/>
</dbReference>
<reference evidence="3 4" key="1">
    <citation type="submission" date="2020-09" db="EMBL/GenBank/DDBJ databases">
        <title>Methylomonas albis sp. nov. and Methylomonas fluvii sp. nov.: Two cold-adapted methanotrophs from the River Elbe and an amended description of Methylovulum psychrotolerans strain Eb1.</title>
        <authorList>
            <person name="Bussmann I.K."/>
            <person name="Klings K.-W."/>
            <person name="Warnstedt J."/>
            <person name="Hoppert M."/>
            <person name="Saborowski A."/>
            <person name="Horn F."/>
            <person name="Liebner S."/>
        </authorList>
    </citation>
    <scope>NUCLEOTIDE SEQUENCE [LARGE SCALE GENOMIC DNA]</scope>
    <source>
        <strain evidence="3 4">EbB</strain>
    </source>
</reference>
<evidence type="ECO:0000313" key="4">
    <source>
        <dbReference type="Proteomes" id="UP000641152"/>
    </source>
</evidence>
<comment type="caution">
    <text evidence="3">The sequence shown here is derived from an EMBL/GenBank/DDBJ whole genome shotgun (WGS) entry which is preliminary data.</text>
</comment>